<dbReference type="EMBL" id="LT963352">
    <property type="protein sequence ID" value="SOR79411.1"/>
    <property type="molecule type" value="Genomic_DNA"/>
</dbReference>
<keyword evidence="2" id="KW-1133">Transmembrane helix</keyword>
<name>A0A2N9B7T6_STRCX</name>
<evidence type="ECO:0000256" key="2">
    <source>
        <dbReference type="SAM" id="Phobius"/>
    </source>
</evidence>
<organism evidence="4 5">
    <name type="scientific">Streptomyces chartreusis NRRL 3882</name>
    <dbReference type="NCBI Taxonomy" id="1079985"/>
    <lineage>
        <taxon>Bacteria</taxon>
        <taxon>Bacillati</taxon>
        <taxon>Actinomycetota</taxon>
        <taxon>Actinomycetes</taxon>
        <taxon>Kitasatosporales</taxon>
        <taxon>Streptomycetaceae</taxon>
        <taxon>Streptomyces</taxon>
    </lineage>
</organism>
<keyword evidence="4" id="KW-0378">Hydrolase</keyword>
<dbReference type="InterPro" id="IPR028087">
    <property type="entry name" value="Tad_N"/>
</dbReference>
<keyword evidence="2" id="KW-0472">Membrane</keyword>
<feature type="region of interest" description="Disordered" evidence="1">
    <location>
        <begin position="153"/>
        <end position="202"/>
    </location>
</feature>
<feature type="domain" description="Putative Flp pilus-assembly TadG-like N-terminal" evidence="3">
    <location>
        <begin position="10"/>
        <end position="57"/>
    </location>
</feature>
<proteinExistence type="predicted"/>
<keyword evidence="4" id="KW-0067">ATP-binding</keyword>
<dbReference type="AlphaFoldDB" id="A0A2N9B7T6"/>
<keyword evidence="4" id="KW-0347">Helicase</keyword>
<reference evidence="5" key="1">
    <citation type="submission" date="2017-11" db="EMBL/GenBank/DDBJ databases">
        <authorList>
            <person name="Wibberg D."/>
        </authorList>
    </citation>
    <scope>NUCLEOTIDE SEQUENCE [LARGE SCALE GENOMIC DNA]</scope>
</reference>
<gene>
    <name evidence="4" type="ORF">SCNRRL3882_2873</name>
</gene>
<keyword evidence="5" id="KW-1185">Reference proteome</keyword>
<keyword evidence="4" id="KW-0547">Nucleotide-binding</keyword>
<evidence type="ECO:0000259" key="3">
    <source>
        <dbReference type="Pfam" id="PF13400"/>
    </source>
</evidence>
<sequence>MSPRKYGDAGQAFPIYITVVAGLLFLAFAYLAVGQAAATRNGAQTAADAAALGAAQDRRNQLVGRWMDNLLNPDLWQDIFHGKVEGLDPSCWRAQQLADANDAHVVGGGCEPEWDPLGYTVEVKTNDPVGDSIVPGTETTYATAEARAVIEPRCSLQPPEEGNDNDEDLPQLNCGGQNWDLDADDLSDLPGPDDLFDVHLAD</sequence>
<evidence type="ECO:0000313" key="5">
    <source>
        <dbReference type="Proteomes" id="UP000235464"/>
    </source>
</evidence>
<accession>A0A2N9B7T6</accession>
<dbReference type="OrthoDB" id="4337756at2"/>
<dbReference type="Proteomes" id="UP000235464">
    <property type="component" value="Chromosome I"/>
</dbReference>
<evidence type="ECO:0000313" key="4">
    <source>
        <dbReference type="EMBL" id="SOR79411.1"/>
    </source>
</evidence>
<feature type="transmembrane region" description="Helical" evidence="2">
    <location>
        <begin position="12"/>
        <end position="33"/>
    </location>
</feature>
<evidence type="ECO:0000256" key="1">
    <source>
        <dbReference type="SAM" id="MobiDB-lite"/>
    </source>
</evidence>
<dbReference type="RefSeq" id="WP_010045778.1">
    <property type="nucleotide sequence ID" value="NZ_LT962942.1"/>
</dbReference>
<keyword evidence="2" id="KW-0812">Transmembrane</keyword>
<protein>
    <submittedName>
        <fullName evidence="4">Helicase/secretion neighborhood TadE-like protein</fullName>
    </submittedName>
</protein>
<dbReference type="Pfam" id="PF13400">
    <property type="entry name" value="Tad"/>
    <property type="match status" value="1"/>
</dbReference>
<dbReference type="GO" id="GO:0004386">
    <property type="term" value="F:helicase activity"/>
    <property type="evidence" value="ECO:0007669"/>
    <property type="project" value="UniProtKB-KW"/>
</dbReference>